<dbReference type="Pfam" id="PF12146">
    <property type="entry name" value="Hydrolase_4"/>
    <property type="match status" value="1"/>
</dbReference>
<reference evidence="3 4" key="1">
    <citation type="submission" date="2018-01" db="EMBL/GenBank/DDBJ databases">
        <title>Co-occurrence of chitin degradation, pigmentation and bioactivity in marine Pseudoalteromonas.</title>
        <authorList>
            <person name="Paulsen S."/>
            <person name="Gram L."/>
            <person name="Machado H."/>
        </authorList>
    </citation>
    <scope>NUCLEOTIDE SEQUENCE [LARGE SCALE GENOMIC DNA]</scope>
    <source>
        <strain evidence="3 4">S3898</strain>
    </source>
</reference>
<dbReference type="Gene3D" id="3.40.50.1820">
    <property type="entry name" value="alpha/beta hydrolase"/>
    <property type="match status" value="1"/>
</dbReference>
<dbReference type="AlphaFoldDB" id="A0A4Q7IQ96"/>
<proteinExistence type="predicted"/>
<dbReference type="EMBL" id="PPSX01000023">
    <property type="protein sequence ID" value="RZQ53636.1"/>
    <property type="molecule type" value="Genomic_DNA"/>
</dbReference>
<keyword evidence="1" id="KW-0732">Signal</keyword>
<evidence type="ECO:0000313" key="4">
    <source>
        <dbReference type="Proteomes" id="UP000291338"/>
    </source>
</evidence>
<gene>
    <name evidence="3" type="ORF">C1E23_08295</name>
</gene>
<evidence type="ECO:0000313" key="3">
    <source>
        <dbReference type="EMBL" id="RZQ53636.1"/>
    </source>
</evidence>
<accession>A0A4Q7IQ96</accession>
<dbReference type="InterPro" id="IPR029058">
    <property type="entry name" value="AB_hydrolase_fold"/>
</dbReference>
<comment type="caution">
    <text evidence="3">The sequence shown here is derived from an EMBL/GenBank/DDBJ whole genome shotgun (WGS) entry which is preliminary data.</text>
</comment>
<organism evidence="3 4">
    <name type="scientific">Pseudoalteromonas phenolica</name>
    <dbReference type="NCBI Taxonomy" id="161398"/>
    <lineage>
        <taxon>Bacteria</taxon>
        <taxon>Pseudomonadati</taxon>
        <taxon>Pseudomonadota</taxon>
        <taxon>Gammaproteobacteria</taxon>
        <taxon>Alteromonadales</taxon>
        <taxon>Pseudoalteromonadaceae</taxon>
        <taxon>Pseudoalteromonas</taxon>
    </lineage>
</organism>
<dbReference type="InterPro" id="IPR022742">
    <property type="entry name" value="Hydrolase_4"/>
</dbReference>
<feature type="chain" id="PRO_5020709399" evidence="1">
    <location>
        <begin position="39"/>
        <end position="474"/>
    </location>
</feature>
<sequence>MNHKIRGTLYMSVNTTFKKAMLSAFVLSASAFSTNVFAANMFTTKATSSLNCVTINNDLAQIEKFKQAGTYRFAKGGVQRINFDFASSKPFQDYLAAARAHINAQNPKASMPCPISTPTSKRLYADKPLQVVDLITPFELKADNEKAAVLLIHGLTDSPYLFHDLANSFVEQGISVRTLLLPGHGTAAEALVDIEQADWRQAASYAIKSMLSDFDNVYLGGFSTGGALVVDYLNHNTLNETEQQKLKGVMLWSPASEAKAGMAWAAKYVSWFTDYLDEAADIDFAKYESFPANAGAQVHALMQQIEPKKLKGLRNIQFFVVASEVDQTIETDATVNMLARWHAQNSAVQAQDRFVYYYADKVEEQLNALSNSLKTVTTFSCAGQVYCDHVLDIAHTSPTNAPSNPHYGWQGSYRNCEHLTGDLFASCKTARAVTLGELTEANLETTPNLQRLTFNPYYEQMLEQMQVFVESTLK</sequence>
<feature type="domain" description="Serine aminopeptidase S33" evidence="2">
    <location>
        <begin position="144"/>
        <end position="275"/>
    </location>
</feature>
<dbReference type="SUPFAM" id="SSF53474">
    <property type="entry name" value="alpha/beta-Hydrolases"/>
    <property type="match status" value="1"/>
</dbReference>
<dbReference type="Proteomes" id="UP000291338">
    <property type="component" value="Unassembled WGS sequence"/>
</dbReference>
<name>A0A4Q7IQ96_9GAMM</name>
<evidence type="ECO:0000256" key="1">
    <source>
        <dbReference type="SAM" id="SignalP"/>
    </source>
</evidence>
<evidence type="ECO:0000259" key="2">
    <source>
        <dbReference type="Pfam" id="PF12146"/>
    </source>
</evidence>
<feature type="signal peptide" evidence="1">
    <location>
        <begin position="1"/>
        <end position="38"/>
    </location>
</feature>
<protein>
    <submittedName>
        <fullName evidence="3">Lysophospholipase</fullName>
    </submittedName>
</protein>